<organism evidence="5 6">
    <name type="scientific">Littorina saxatilis</name>
    <dbReference type="NCBI Taxonomy" id="31220"/>
    <lineage>
        <taxon>Eukaryota</taxon>
        <taxon>Metazoa</taxon>
        <taxon>Spiralia</taxon>
        <taxon>Lophotrochozoa</taxon>
        <taxon>Mollusca</taxon>
        <taxon>Gastropoda</taxon>
        <taxon>Caenogastropoda</taxon>
        <taxon>Littorinimorpha</taxon>
        <taxon>Littorinoidea</taxon>
        <taxon>Littorinidae</taxon>
        <taxon>Littorina</taxon>
    </lineage>
</organism>
<dbReference type="InterPro" id="IPR015915">
    <property type="entry name" value="Kelch-typ_b-propeller"/>
</dbReference>
<reference evidence="5 6" key="1">
    <citation type="submission" date="2024-02" db="EMBL/GenBank/DDBJ databases">
        <title>Chromosome-scale genome assembly of the rough periwinkle Littorina saxatilis.</title>
        <authorList>
            <person name="De Jode A."/>
            <person name="Faria R."/>
            <person name="Formenti G."/>
            <person name="Sims Y."/>
            <person name="Smith T.P."/>
            <person name="Tracey A."/>
            <person name="Wood J.M.D."/>
            <person name="Zagrodzka Z.B."/>
            <person name="Johannesson K."/>
            <person name="Butlin R.K."/>
            <person name="Leder E.H."/>
        </authorList>
    </citation>
    <scope>NUCLEOTIDE SEQUENCE [LARGE SCALE GENOMIC DNA]</scope>
    <source>
        <strain evidence="5">Snail1</strain>
        <tissue evidence="5">Muscle</tissue>
    </source>
</reference>
<dbReference type="InterPro" id="IPR011333">
    <property type="entry name" value="SKP1/BTB/POZ_sf"/>
</dbReference>
<dbReference type="SMART" id="SM00225">
    <property type="entry name" value="BTB"/>
    <property type="match status" value="1"/>
</dbReference>
<keyword evidence="2" id="KW-0677">Repeat</keyword>
<dbReference type="CDD" id="cd18450">
    <property type="entry name" value="BACK_KLHL10"/>
    <property type="match status" value="1"/>
</dbReference>
<evidence type="ECO:0000256" key="3">
    <source>
        <dbReference type="SAM" id="MobiDB-lite"/>
    </source>
</evidence>
<dbReference type="SUPFAM" id="SSF54695">
    <property type="entry name" value="POZ domain"/>
    <property type="match status" value="1"/>
</dbReference>
<proteinExistence type="predicted"/>
<keyword evidence="1" id="KW-0880">Kelch repeat</keyword>
<dbReference type="PROSITE" id="PS50097">
    <property type="entry name" value="BTB"/>
    <property type="match status" value="1"/>
</dbReference>
<comment type="caution">
    <text evidence="5">The sequence shown here is derived from an EMBL/GenBank/DDBJ whole genome shotgun (WGS) entry which is preliminary data.</text>
</comment>
<evidence type="ECO:0000256" key="1">
    <source>
        <dbReference type="ARBA" id="ARBA00022441"/>
    </source>
</evidence>
<evidence type="ECO:0000259" key="4">
    <source>
        <dbReference type="PROSITE" id="PS50097"/>
    </source>
</evidence>
<keyword evidence="6" id="KW-1185">Reference proteome</keyword>
<dbReference type="SMART" id="SM00875">
    <property type="entry name" value="BACK"/>
    <property type="match status" value="1"/>
</dbReference>
<evidence type="ECO:0000313" key="5">
    <source>
        <dbReference type="EMBL" id="KAK7110161.1"/>
    </source>
</evidence>
<dbReference type="Gene3D" id="1.25.40.420">
    <property type="match status" value="1"/>
</dbReference>
<dbReference type="Pfam" id="PF00651">
    <property type="entry name" value="BTB"/>
    <property type="match status" value="1"/>
</dbReference>
<protein>
    <recommendedName>
        <fullName evidence="4">BTB domain-containing protein</fullName>
    </recommendedName>
</protein>
<dbReference type="FunFam" id="1.25.40.420:FF:000001">
    <property type="entry name" value="Kelch-like family member 12"/>
    <property type="match status" value="1"/>
</dbReference>
<name>A0AAN9GJC2_9CAEN</name>
<dbReference type="Pfam" id="PF01344">
    <property type="entry name" value="Kelch_1"/>
    <property type="match status" value="2"/>
</dbReference>
<dbReference type="PRINTS" id="PR00501">
    <property type="entry name" value="KELCHREPEAT"/>
</dbReference>
<dbReference type="SMART" id="SM00612">
    <property type="entry name" value="Kelch"/>
    <property type="match status" value="6"/>
</dbReference>
<dbReference type="SUPFAM" id="SSF117281">
    <property type="entry name" value="Kelch motif"/>
    <property type="match status" value="1"/>
</dbReference>
<dbReference type="AlphaFoldDB" id="A0AAN9GJC2"/>
<dbReference type="PANTHER" id="PTHR24412">
    <property type="entry name" value="KELCH PROTEIN"/>
    <property type="match status" value="1"/>
</dbReference>
<feature type="domain" description="BTB" evidence="4">
    <location>
        <begin position="51"/>
        <end position="126"/>
    </location>
</feature>
<feature type="region of interest" description="Disordered" evidence="3">
    <location>
        <begin position="1"/>
        <end position="24"/>
    </location>
</feature>
<accession>A0AAN9GJC2</accession>
<gene>
    <name evidence="5" type="ORF">V1264_014084</name>
</gene>
<dbReference type="InterPro" id="IPR017096">
    <property type="entry name" value="BTB-kelch_protein"/>
</dbReference>
<dbReference type="EMBL" id="JBAMIC010000003">
    <property type="protein sequence ID" value="KAK7110161.1"/>
    <property type="molecule type" value="Genomic_DNA"/>
</dbReference>
<dbReference type="Pfam" id="PF07707">
    <property type="entry name" value="BACK"/>
    <property type="match status" value="1"/>
</dbReference>
<evidence type="ECO:0000256" key="2">
    <source>
        <dbReference type="ARBA" id="ARBA00022737"/>
    </source>
</evidence>
<dbReference type="InterPro" id="IPR011705">
    <property type="entry name" value="BACK"/>
</dbReference>
<dbReference type="Pfam" id="PF24681">
    <property type="entry name" value="Kelch_KLHDC2_KLHL20_DRC7"/>
    <property type="match status" value="1"/>
</dbReference>
<dbReference type="Proteomes" id="UP001374579">
    <property type="component" value="Unassembled WGS sequence"/>
</dbReference>
<dbReference type="Gene3D" id="3.30.710.10">
    <property type="entry name" value="Potassium Channel Kv1.1, Chain A"/>
    <property type="match status" value="1"/>
</dbReference>
<dbReference type="PANTHER" id="PTHR24412:SF172">
    <property type="entry name" value="KELCH-LIKE PROTEIN 10"/>
    <property type="match status" value="1"/>
</dbReference>
<dbReference type="PIRSF" id="PIRSF037037">
    <property type="entry name" value="Kelch-like_protein_gigaxonin"/>
    <property type="match status" value="1"/>
</dbReference>
<dbReference type="Gene3D" id="2.120.10.80">
    <property type="entry name" value="Kelch-type beta propeller"/>
    <property type="match status" value="1"/>
</dbReference>
<dbReference type="InterPro" id="IPR006652">
    <property type="entry name" value="Kelch_1"/>
</dbReference>
<evidence type="ECO:0000313" key="6">
    <source>
        <dbReference type="Proteomes" id="UP001374579"/>
    </source>
</evidence>
<dbReference type="InterPro" id="IPR000210">
    <property type="entry name" value="BTB/POZ_dom"/>
</dbReference>
<sequence>MEVATAMDTVDSSPLQQLEGPGMMEGTPVRMEFSTHACSVLSDLRQSGLLCDAVIKVRPGSTETVDNCVFPIHRNILSACSPYFHAMFTNAGFETNQREVTLTGVSPQIMVLIIDFAYTRASKVTAENVEQLLPAADQFHVIGLIKSCCDFLSRELSADNCIGIHRFAQTFFCHGLEKVAQRFLLQNFQTVYNVSNEYLQLDVEEVCDVLESDQLNVRNEELVFDAVCRWVDFDPERRRGHMARLLKTIRLGLLTTQFFVEKVKSHPYVRESDTAKPIVIETLKFLYDLDMDDKKEVDMNNPIARPRVPYEILFVMGGWSGGSPTNMMETYDTRADRWVVCDNPDSGPRAYHGTVAVGHKIYIVGGFDGVEYFNNCRVFDPIVRLWSEAAPMHAKRCYVSVSLVNDSIYAMGGFDGHVRQNSVERYSPNTNQWSLVQPMNHQRSDASATTLEGKIYICGGFNGQECLSSAEMYDPDTRQWTLLNPMRNRRSGIGVIAYHGCIYALGGFNGITRMNTGERYCPQTRQWTPIPEMYSPRSNFATEIIDDMLFAIGGFNGVTTIFNVECYDINADEWYDATDMSLYRSALSACVVRGLPNVHDYIYKPPVKEDRLATTNTAEAVAIED</sequence>